<dbReference type="NCBIfam" id="TIGR00113">
    <property type="entry name" value="queA"/>
    <property type="match status" value="1"/>
</dbReference>
<keyword evidence="6 13" id="KW-0949">S-adenosyl-L-methionine</keyword>
<dbReference type="InterPro" id="IPR036100">
    <property type="entry name" value="QueA_sf"/>
</dbReference>
<evidence type="ECO:0000256" key="13">
    <source>
        <dbReference type="HAMAP-Rule" id="MF_00113"/>
    </source>
</evidence>
<keyword evidence="4 13" id="KW-0963">Cytoplasm</keyword>
<evidence type="ECO:0000313" key="15">
    <source>
        <dbReference type="Proteomes" id="UP000231932"/>
    </source>
</evidence>
<comment type="catalytic activity">
    <reaction evidence="8 13">
        <text>7-aminomethyl-7-carbaguanosine(34) in tRNA + S-adenosyl-L-methionine = epoxyqueuosine(34) in tRNA + adenine + L-methionine + 2 H(+)</text>
        <dbReference type="Rhea" id="RHEA:32155"/>
        <dbReference type="Rhea" id="RHEA-COMP:10342"/>
        <dbReference type="Rhea" id="RHEA-COMP:18582"/>
        <dbReference type="ChEBI" id="CHEBI:15378"/>
        <dbReference type="ChEBI" id="CHEBI:16708"/>
        <dbReference type="ChEBI" id="CHEBI:57844"/>
        <dbReference type="ChEBI" id="CHEBI:59789"/>
        <dbReference type="ChEBI" id="CHEBI:82833"/>
        <dbReference type="ChEBI" id="CHEBI:194443"/>
        <dbReference type="EC" id="2.4.99.17"/>
    </reaction>
</comment>
<dbReference type="GO" id="GO:0051075">
    <property type="term" value="F:S-adenosylmethionine:tRNA ribosyltransferase-isomerase activity"/>
    <property type="evidence" value="ECO:0007669"/>
    <property type="project" value="UniProtKB-EC"/>
</dbReference>
<evidence type="ECO:0000256" key="8">
    <source>
        <dbReference type="ARBA" id="ARBA00052751"/>
    </source>
</evidence>
<evidence type="ECO:0000256" key="1">
    <source>
        <dbReference type="ARBA" id="ARBA00004496"/>
    </source>
</evidence>
<dbReference type="InterPro" id="IPR042119">
    <property type="entry name" value="QueA_dom2"/>
</dbReference>
<keyword evidence="7 13" id="KW-0671">Queuosine biosynthesis</keyword>
<dbReference type="Gene3D" id="2.40.10.240">
    <property type="entry name" value="QueA-like"/>
    <property type="match status" value="1"/>
</dbReference>
<dbReference type="RefSeq" id="WP_100668201.1">
    <property type="nucleotide sequence ID" value="NZ_CP024955.1"/>
</dbReference>
<dbReference type="Pfam" id="PF02547">
    <property type="entry name" value="Queuosine_synth"/>
    <property type="match status" value="1"/>
</dbReference>
<comment type="subunit">
    <text evidence="3 13">Monomer.</text>
</comment>
<evidence type="ECO:0000256" key="7">
    <source>
        <dbReference type="ARBA" id="ARBA00022785"/>
    </source>
</evidence>
<keyword evidence="5 13" id="KW-0808">Transferase</keyword>
<dbReference type="KEGG" id="kyr:CVV65_11210"/>
<comment type="subcellular location">
    <subcellularLocation>
        <location evidence="1 13">Cytoplasm</location>
    </subcellularLocation>
</comment>
<dbReference type="HAMAP" id="MF_00113">
    <property type="entry name" value="QueA"/>
    <property type="match status" value="1"/>
</dbReference>
<accession>A0A2K8NAF5</accession>
<keyword evidence="14" id="KW-0413">Isomerase</keyword>
<dbReference type="AlphaFoldDB" id="A0A2K8NAF5"/>
<evidence type="ECO:0000256" key="3">
    <source>
        <dbReference type="ARBA" id="ARBA00011245"/>
    </source>
</evidence>
<dbReference type="EMBL" id="CP024955">
    <property type="protein sequence ID" value="ATY85422.1"/>
    <property type="molecule type" value="Genomic_DNA"/>
</dbReference>
<dbReference type="UniPathway" id="UPA00392"/>
<dbReference type="Proteomes" id="UP000231932">
    <property type="component" value="Chromosome"/>
</dbReference>
<dbReference type="GO" id="GO:0008616">
    <property type="term" value="P:tRNA queuosine(34) biosynthetic process"/>
    <property type="evidence" value="ECO:0007669"/>
    <property type="project" value="UniProtKB-UniRule"/>
</dbReference>
<dbReference type="InterPro" id="IPR042118">
    <property type="entry name" value="QueA_dom1"/>
</dbReference>
<keyword evidence="15" id="KW-1185">Reference proteome</keyword>
<proteinExistence type="inferred from homology"/>
<dbReference type="PANTHER" id="PTHR30307:SF0">
    <property type="entry name" value="S-ADENOSYLMETHIONINE:TRNA RIBOSYLTRANSFERASE-ISOMERASE"/>
    <property type="match status" value="1"/>
</dbReference>
<reference evidence="15" key="1">
    <citation type="submission" date="2017-11" db="EMBL/GenBank/DDBJ databases">
        <title>Complete Genome Sequence of Kyrpidia sp. Strain EA-1, a thermophilic, hydrogen-oxidizing Bacterium, isolated from the Azores.</title>
        <authorList>
            <person name="Reiner J.E."/>
            <person name="Lapp C.J."/>
            <person name="Bunk B."/>
            <person name="Gescher J."/>
        </authorList>
    </citation>
    <scope>NUCLEOTIDE SEQUENCE [LARGE SCALE GENOMIC DNA]</scope>
    <source>
        <strain evidence="15">EA-1</strain>
    </source>
</reference>
<sequence>MRVEDFDYDLPPDRIAQVPSADRTASRLLVLYRDSGRMEHRHFRDLVDYAVPGDALILNDTRVIPARLLGVKAGGGGRVECLLLRRDDPEQDPDLWRVLVKPGRRVHPGHRLVFGDGALEAEVLDTTEERGRLVRFLYAGDWEDLLKRLGEMPLPPYIKERTADSGRYQTVYARVPGSVAAPTAGLHFTEELLEQLRDRSMEVGTITLHVGLGTFRPVQVARVEEHHMHAEYFRIPSETAELVSRVRERGGRIWAVGTTVCRALESAALQGWGPREGWTDLFIYPGFSFHVVDRLITNFHLPKSTLLMLVSALAGREQILRAYQEAIEKGYRFFSFGDAMLITTES</sequence>
<dbReference type="InterPro" id="IPR003699">
    <property type="entry name" value="QueA"/>
</dbReference>
<dbReference type="PANTHER" id="PTHR30307">
    <property type="entry name" value="S-ADENOSYLMETHIONINE:TRNA RIBOSYLTRANSFERASE-ISOMERASE"/>
    <property type="match status" value="1"/>
</dbReference>
<comment type="pathway">
    <text evidence="2 13">tRNA modification; tRNA-queuosine biosynthesis.</text>
</comment>
<dbReference type="FunFam" id="2.40.10.240:FF:000002">
    <property type="entry name" value="S-adenosylmethionine:tRNA ribosyltransferase-isomerase"/>
    <property type="match status" value="1"/>
</dbReference>
<dbReference type="Gene3D" id="3.40.1780.10">
    <property type="entry name" value="QueA-like"/>
    <property type="match status" value="2"/>
</dbReference>
<dbReference type="OrthoDB" id="9805933at2"/>
<name>A0A2K8NAF5_9BACL</name>
<organism evidence="14 15">
    <name type="scientific">Kyrpidia spormannii</name>
    <dbReference type="NCBI Taxonomy" id="2055160"/>
    <lineage>
        <taxon>Bacteria</taxon>
        <taxon>Bacillati</taxon>
        <taxon>Bacillota</taxon>
        <taxon>Bacilli</taxon>
        <taxon>Bacillales</taxon>
        <taxon>Alicyclobacillaceae</taxon>
        <taxon>Kyrpidia</taxon>
    </lineage>
</organism>
<evidence type="ECO:0000256" key="9">
    <source>
        <dbReference type="ARBA" id="ARBA00061210"/>
    </source>
</evidence>
<gene>
    <name evidence="13" type="primary">queA</name>
    <name evidence="14" type="ORF">CVV65_11210</name>
</gene>
<evidence type="ECO:0000256" key="6">
    <source>
        <dbReference type="ARBA" id="ARBA00022691"/>
    </source>
</evidence>
<dbReference type="GO" id="GO:0005737">
    <property type="term" value="C:cytoplasm"/>
    <property type="evidence" value="ECO:0007669"/>
    <property type="project" value="UniProtKB-SubCell"/>
</dbReference>
<evidence type="ECO:0000256" key="5">
    <source>
        <dbReference type="ARBA" id="ARBA00022679"/>
    </source>
</evidence>
<evidence type="ECO:0000256" key="4">
    <source>
        <dbReference type="ARBA" id="ARBA00022490"/>
    </source>
</evidence>
<protein>
    <recommendedName>
        <fullName evidence="11 13">S-adenosylmethionine:tRNA ribosyltransferase-isomerase</fullName>
        <ecNumber evidence="10 13">2.4.99.17</ecNumber>
    </recommendedName>
    <alternativeName>
        <fullName evidence="12 13">Queuosine biosynthesis protein QueA</fullName>
    </alternativeName>
</protein>
<comment type="similarity">
    <text evidence="9 13">Belongs to the QueA family.</text>
</comment>
<evidence type="ECO:0000256" key="10">
    <source>
        <dbReference type="ARBA" id="ARBA00066503"/>
    </source>
</evidence>
<evidence type="ECO:0000256" key="11">
    <source>
        <dbReference type="ARBA" id="ARBA00069325"/>
    </source>
</evidence>
<dbReference type="FunFam" id="3.40.1780.10:FF:000001">
    <property type="entry name" value="S-adenosylmethionine:tRNA ribosyltransferase-isomerase"/>
    <property type="match status" value="1"/>
</dbReference>
<dbReference type="NCBIfam" id="NF001140">
    <property type="entry name" value="PRK00147.1"/>
    <property type="match status" value="1"/>
</dbReference>
<evidence type="ECO:0000313" key="14">
    <source>
        <dbReference type="EMBL" id="ATY85422.1"/>
    </source>
</evidence>
<comment type="function">
    <text evidence="13">Transfers and isomerizes the ribose moiety from AdoMet to the 7-aminomethyl group of 7-deazaguanine (preQ1-tRNA) to give epoxyqueuosine (oQ-tRNA).</text>
</comment>
<dbReference type="EC" id="2.4.99.17" evidence="10 13"/>
<evidence type="ECO:0000256" key="12">
    <source>
        <dbReference type="ARBA" id="ARBA00076160"/>
    </source>
</evidence>
<evidence type="ECO:0000256" key="2">
    <source>
        <dbReference type="ARBA" id="ARBA00004691"/>
    </source>
</evidence>
<dbReference type="SUPFAM" id="SSF111337">
    <property type="entry name" value="QueA-like"/>
    <property type="match status" value="1"/>
</dbReference>